<evidence type="ECO:0000313" key="8">
    <source>
        <dbReference type="EMBL" id="KAF2483110.1"/>
    </source>
</evidence>
<keyword evidence="4" id="KW-0238">DNA-binding</keyword>
<evidence type="ECO:0000313" key="9">
    <source>
        <dbReference type="Proteomes" id="UP000799767"/>
    </source>
</evidence>
<organism evidence="8 9">
    <name type="scientific">Neohortaea acidophila</name>
    <dbReference type="NCBI Taxonomy" id="245834"/>
    <lineage>
        <taxon>Eukaryota</taxon>
        <taxon>Fungi</taxon>
        <taxon>Dikarya</taxon>
        <taxon>Ascomycota</taxon>
        <taxon>Pezizomycotina</taxon>
        <taxon>Dothideomycetes</taxon>
        <taxon>Dothideomycetidae</taxon>
        <taxon>Mycosphaerellales</taxon>
        <taxon>Teratosphaeriaceae</taxon>
        <taxon>Neohortaea</taxon>
    </lineage>
</organism>
<keyword evidence="9" id="KW-1185">Reference proteome</keyword>
<evidence type="ECO:0000256" key="6">
    <source>
        <dbReference type="ARBA" id="ARBA00023242"/>
    </source>
</evidence>
<proteinExistence type="predicted"/>
<dbReference type="Proteomes" id="UP000799767">
    <property type="component" value="Unassembled WGS sequence"/>
</dbReference>
<dbReference type="GO" id="GO:0008270">
    <property type="term" value="F:zinc ion binding"/>
    <property type="evidence" value="ECO:0007669"/>
    <property type="project" value="InterPro"/>
</dbReference>
<dbReference type="SMART" id="SM00066">
    <property type="entry name" value="GAL4"/>
    <property type="match status" value="1"/>
</dbReference>
<evidence type="ECO:0000256" key="5">
    <source>
        <dbReference type="ARBA" id="ARBA00023163"/>
    </source>
</evidence>
<dbReference type="Gene3D" id="4.10.240.10">
    <property type="entry name" value="Zn(2)-C6 fungal-type DNA-binding domain"/>
    <property type="match status" value="1"/>
</dbReference>
<dbReference type="EMBL" id="MU001635">
    <property type="protein sequence ID" value="KAF2483110.1"/>
    <property type="molecule type" value="Genomic_DNA"/>
</dbReference>
<dbReference type="PROSITE" id="PS50048">
    <property type="entry name" value="ZN2_CY6_FUNGAL_2"/>
    <property type="match status" value="1"/>
</dbReference>
<dbReference type="CDD" id="cd00067">
    <property type="entry name" value="GAL4"/>
    <property type="match status" value="1"/>
</dbReference>
<reference evidence="8" key="1">
    <citation type="journal article" date="2020" name="Stud. Mycol.">
        <title>101 Dothideomycetes genomes: a test case for predicting lifestyles and emergence of pathogens.</title>
        <authorList>
            <person name="Haridas S."/>
            <person name="Albert R."/>
            <person name="Binder M."/>
            <person name="Bloem J."/>
            <person name="Labutti K."/>
            <person name="Salamov A."/>
            <person name="Andreopoulos B."/>
            <person name="Baker S."/>
            <person name="Barry K."/>
            <person name="Bills G."/>
            <person name="Bluhm B."/>
            <person name="Cannon C."/>
            <person name="Castanera R."/>
            <person name="Culley D."/>
            <person name="Daum C."/>
            <person name="Ezra D."/>
            <person name="Gonzalez J."/>
            <person name="Henrissat B."/>
            <person name="Kuo A."/>
            <person name="Liang C."/>
            <person name="Lipzen A."/>
            <person name="Lutzoni F."/>
            <person name="Magnuson J."/>
            <person name="Mondo S."/>
            <person name="Nolan M."/>
            <person name="Ohm R."/>
            <person name="Pangilinan J."/>
            <person name="Park H.-J."/>
            <person name="Ramirez L."/>
            <person name="Alfaro M."/>
            <person name="Sun H."/>
            <person name="Tritt A."/>
            <person name="Yoshinaga Y."/>
            <person name="Zwiers L.-H."/>
            <person name="Turgeon B."/>
            <person name="Goodwin S."/>
            <person name="Spatafora J."/>
            <person name="Crous P."/>
            <person name="Grigoriev I."/>
        </authorList>
    </citation>
    <scope>NUCLEOTIDE SEQUENCE</scope>
    <source>
        <strain evidence="8">CBS 113389</strain>
    </source>
</reference>
<accession>A0A6A6PSN3</accession>
<protein>
    <recommendedName>
        <fullName evidence="7">Zn(2)-C6 fungal-type domain-containing protein</fullName>
    </recommendedName>
</protein>
<evidence type="ECO:0000256" key="4">
    <source>
        <dbReference type="ARBA" id="ARBA00023125"/>
    </source>
</evidence>
<dbReference type="RefSeq" id="XP_033589680.1">
    <property type="nucleotide sequence ID" value="XM_033729517.1"/>
</dbReference>
<name>A0A6A6PSN3_9PEZI</name>
<keyword evidence="5" id="KW-0804">Transcription</keyword>
<dbReference type="GO" id="GO:0000981">
    <property type="term" value="F:DNA-binding transcription factor activity, RNA polymerase II-specific"/>
    <property type="evidence" value="ECO:0007669"/>
    <property type="project" value="InterPro"/>
</dbReference>
<keyword evidence="6" id="KW-0539">Nucleus</keyword>
<dbReference type="SUPFAM" id="SSF57701">
    <property type="entry name" value="Zn2/Cys6 DNA-binding domain"/>
    <property type="match status" value="1"/>
</dbReference>
<keyword evidence="1" id="KW-0479">Metal-binding</keyword>
<dbReference type="PANTHER" id="PTHR36206:SF13">
    <property type="entry name" value="TRANSCRIPTIONAL REGULATORY PROTEIN MOC3"/>
    <property type="match status" value="1"/>
</dbReference>
<evidence type="ECO:0000259" key="7">
    <source>
        <dbReference type="PROSITE" id="PS50048"/>
    </source>
</evidence>
<feature type="domain" description="Zn(2)-C6 fungal-type" evidence="7">
    <location>
        <begin position="18"/>
        <end position="46"/>
    </location>
</feature>
<evidence type="ECO:0000256" key="1">
    <source>
        <dbReference type="ARBA" id="ARBA00022723"/>
    </source>
</evidence>
<evidence type="ECO:0000256" key="2">
    <source>
        <dbReference type="ARBA" id="ARBA00022833"/>
    </source>
</evidence>
<dbReference type="InterPro" id="IPR001138">
    <property type="entry name" value="Zn2Cys6_DnaBD"/>
</dbReference>
<dbReference type="GeneID" id="54470519"/>
<dbReference type="GO" id="GO:0003677">
    <property type="term" value="F:DNA binding"/>
    <property type="evidence" value="ECO:0007669"/>
    <property type="project" value="UniProtKB-KW"/>
</dbReference>
<keyword evidence="2" id="KW-0862">Zinc</keyword>
<dbReference type="InterPro" id="IPR052360">
    <property type="entry name" value="Transcr_Regulatory_Proteins"/>
</dbReference>
<dbReference type="OrthoDB" id="3598904at2759"/>
<sequence>MTVPIIRKRAKRPKTRTGCLTCRQRRIKCDEQKPSCGNSRRSRRYCEPSGSLLHSARETPIHDVILAPITPMPANGSLRSVDIVGLEFFYAWTIKKLPESSSWQHIAVDLAAQKPFLAFGCAALGSMHRVLIAPNERGDGHSMVDHRDLAIQQYTAAMSHARRYISSLPAIVREDEIVVALMLSLLLFYFALYAGNRLEASAHLKSALEMLYERRSCPSNGLACEGRRTVCLKVRPANGVDTLLNTFIRMDQDFDVSDQADPYLHPLCDEPLPKSFFSLEEANVHLDVLATKVESLKECIVDAAYLAKRLASDTSDELEYYNDESDDNTEMDVAGQVRYCLLRALARTSNLKLEPELVEEMEATRLDLSAWSAAFAAVRFSTETEVEYMLTQLYLFYTWFVACTWQDSTEMMCDRFDQQFAHMADIVERVAQAGLVPLTGTSKPQTLPAMSLGSGFVSCLRLIIIKCRVLSIRQRCLAVLRTINLQDIDYLAAHLERVIEIENERAGIYLDQSDDRRLPEHARLLEVAMLSEPRNELASSSGILSTRMAPTRMVYCVREPSLDGRVRAYTDSF</sequence>
<dbReference type="PANTHER" id="PTHR36206">
    <property type="entry name" value="ASPERCRYPTIN BIOSYNTHESIS CLUSTER-SPECIFIC TRANSCRIPTION REGULATOR ATNN-RELATED"/>
    <property type="match status" value="1"/>
</dbReference>
<dbReference type="InterPro" id="IPR036864">
    <property type="entry name" value="Zn2-C6_fun-type_DNA-bd_sf"/>
</dbReference>
<dbReference type="AlphaFoldDB" id="A0A6A6PSN3"/>
<evidence type="ECO:0000256" key="3">
    <source>
        <dbReference type="ARBA" id="ARBA00023015"/>
    </source>
</evidence>
<dbReference type="Pfam" id="PF00172">
    <property type="entry name" value="Zn_clus"/>
    <property type="match status" value="1"/>
</dbReference>
<gene>
    <name evidence="8" type="ORF">BDY17DRAFT_141323</name>
</gene>
<keyword evidence="3" id="KW-0805">Transcription regulation</keyword>